<proteinExistence type="predicted"/>
<accession>A0A0F9AH65</accession>
<dbReference type="EMBL" id="LAZR01045958">
    <property type="protein sequence ID" value="KKK97645.1"/>
    <property type="molecule type" value="Genomic_DNA"/>
</dbReference>
<gene>
    <name evidence="2" type="ORF">LCGC14_2650680</name>
</gene>
<dbReference type="AlphaFoldDB" id="A0A0F9AH65"/>
<feature type="region of interest" description="Disordered" evidence="1">
    <location>
        <begin position="1"/>
        <end position="23"/>
    </location>
</feature>
<comment type="caution">
    <text evidence="2">The sequence shown here is derived from an EMBL/GenBank/DDBJ whole genome shotgun (WGS) entry which is preliminary data.</text>
</comment>
<evidence type="ECO:0000256" key="1">
    <source>
        <dbReference type="SAM" id="MobiDB-lite"/>
    </source>
</evidence>
<organism evidence="2">
    <name type="scientific">marine sediment metagenome</name>
    <dbReference type="NCBI Taxonomy" id="412755"/>
    <lineage>
        <taxon>unclassified sequences</taxon>
        <taxon>metagenomes</taxon>
        <taxon>ecological metagenomes</taxon>
    </lineage>
</organism>
<protein>
    <submittedName>
        <fullName evidence="2">Uncharacterized protein</fullName>
    </submittedName>
</protein>
<name>A0A0F9AH65_9ZZZZ</name>
<evidence type="ECO:0000313" key="2">
    <source>
        <dbReference type="EMBL" id="KKK97645.1"/>
    </source>
</evidence>
<sequence>MTKSREKFSKSLTKNEVEQKIPAKDRDGKEINLYSYTPPVASAIADPVFKKKFLPFLVENIRKIYGRLANEDERMGVFEICNFFYYFFKNKKRYLFYK</sequence>
<reference evidence="2" key="1">
    <citation type="journal article" date="2015" name="Nature">
        <title>Complex archaea that bridge the gap between prokaryotes and eukaryotes.</title>
        <authorList>
            <person name="Spang A."/>
            <person name="Saw J.H."/>
            <person name="Jorgensen S.L."/>
            <person name="Zaremba-Niedzwiedzka K."/>
            <person name="Martijn J."/>
            <person name="Lind A.E."/>
            <person name="van Eijk R."/>
            <person name="Schleper C."/>
            <person name="Guy L."/>
            <person name="Ettema T.J."/>
        </authorList>
    </citation>
    <scope>NUCLEOTIDE SEQUENCE</scope>
</reference>